<sequence>MGWCGHLTAVSGSQSLSSPSRVFAWCGARFVGTGVDTLFALDRQLGNIVRTTEQPIVGQMRLTWWYEALEKLDHAPPPAQPLLQALAGHIGKGRVAGRDLAMMTEGWEALLDHERANADMLTQFAHLRGATLFRAAAALLGEDDPQVAQAGALWAFADLAANVSQDAIRQQAITAALDLADPVFRARWHGARPFGALAVDAYMAAAGRGVADGPRRAARVVQFRMIGR</sequence>
<proteinExistence type="predicted"/>
<dbReference type="STRING" id="1855283.SAMN05216382_0392"/>
<organism evidence="1 2">
    <name type="scientific">Sphingomonas palmae</name>
    <dbReference type="NCBI Taxonomy" id="1855283"/>
    <lineage>
        <taxon>Bacteria</taxon>
        <taxon>Pseudomonadati</taxon>
        <taxon>Pseudomonadota</taxon>
        <taxon>Alphaproteobacteria</taxon>
        <taxon>Sphingomonadales</taxon>
        <taxon>Sphingomonadaceae</taxon>
        <taxon>Sphingomonas</taxon>
    </lineage>
</organism>
<protein>
    <submittedName>
        <fullName evidence="1">Phytoene synthase</fullName>
    </submittedName>
</protein>
<dbReference type="Proteomes" id="UP000199214">
    <property type="component" value="Unassembled WGS sequence"/>
</dbReference>
<evidence type="ECO:0000313" key="1">
    <source>
        <dbReference type="EMBL" id="SEK42955.1"/>
    </source>
</evidence>
<reference evidence="2" key="1">
    <citation type="submission" date="2016-10" db="EMBL/GenBank/DDBJ databases">
        <authorList>
            <person name="Varghese N."/>
            <person name="Submissions S."/>
        </authorList>
    </citation>
    <scope>NUCLEOTIDE SEQUENCE [LARGE SCALE GENOMIC DNA]</scope>
    <source>
        <strain evidence="2">JS21-1</strain>
    </source>
</reference>
<dbReference type="EMBL" id="FNZZ01000001">
    <property type="protein sequence ID" value="SEK42955.1"/>
    <property type="molecule type" value="Genomic_DNA"/>
</dbReference>
<dbReference type="AlphaFoldDB" id="A0A1H7H4A9"/>
<accession>A0A1H7H4A9</accession>
<evidence type="ECO:0000313" key="2">
    <source>
        <dbReference type="Proteomes" id="UP000199214"/>
    </source>
</evidence>
<dbReference type="InterPro" id="IPR002060">
    <property type="entry name" value="Squ/phyt_synthse"/>
</dbReference>
<gene>
    <name evidence="1" type="ORF">SAMN05216382_0392</name>
</gene>
<name>A0A1H7H4A9_9SPHN</name>
<dbReference type="SUPFAM" id="SSF48576">
    <property type="entry name" value="Terpenoid synthases"/>
    <property type="match status" value="1"/>
</dbReference>
<dbReference type="Pfam" id="PF00494">
    <property type="entry name" value="SQS_PSY"/>
    <property type="match status" value="1"/>
</dbReference>
<dbReference type="InterPro" id="IPR008949">
    <property type="entry name" value="Isoprenoid_synthase_dom_sf"/>
</dbReference>
<keyword evidence="2" id="KW-1185">Reference proteome</keyword>